<evidence type="ECO:0000259" key="8">
    <source>
        <dbReference type="Pfam" id="PF21728"/>
    </source>
</evidence>
<evidence type="ECO:0000256" key="3">
    <source>
        <dbReference type="ARBA" id="ARBA00022679"/>
    </source>
</evidence>
<evidence type="ECO:0000256" key="2">
    <source>
        <dbReference type="ARBA" id="ARBA00022676"/>
    </source>
</evidence>
<sequence length="255" mass="29017">RQNEEDDSIEAPSKKQKKESEELSNVELLRKQSDLLWQYRKNIRDNLTKNEMIELLKENGQKIPKGDRILDHLVDCVVFGVCSPCPKCGGQFSYSSTSRTYRCDGQLSEYTKCTYRDDNPQREEFIIPQDLAKKNKFLKELKTNVLEKRVYNEAIANEEIVERSNQFKKLGSRGMRASDEAGHVHGKSLGVGSGMSQQLIKGGTIVDQECEYADVSHVHRKNGVLCSVVLGSVDTQANKNSFYKIQLLKHDNKLT</sequence>
<dbReference type="InterPro" id="IPR036930">
    <property type="entry name" value="WGR_dom_sf"/>
</dbReference>
<reference evidence="9 10" key="1">
    <citation type="submission" date="2014-03" db="EMBL/GenBank/DDBJ databases">
        <title>Draft genome of the hookworm Oesophagostomum dentatum.</title>
        <authorList>
            <person name="Mitreva M."/>
        </authorList>
    </citation>
    <scope>NUCLEOTIDE SEQUENCE [LARGE SCALE GENOMIC DNA]</scope>
    <source>
        <strain evidence="9 10">OD-Hann</strain>
    </source>
</reference>
<accession>A0A0B1RXK2</accession>
<dbReference type="GO" id="GO:0005730">
    <property type="term" value="C:nucleolus"/>
    <property type="evidence" value="ECO:0007669"/>
    <property type="project" value="TreeGrafter"/>
</dbReference>
<dbReference type="SMART" id="SM01335">
    <property type="entry name" value="PADR1"/>
    <property type="match status" value="1"/>
</dbReference>
<evidence type="ECO:0000256" key="5">
    <source>
        <dbReference type="ARBA" id="ARBA00033987"/>
    </source>
</evidence>
<comment type="catalytic activity">
    <reaction evidence="5">
        <text>NAD(+) + (ADP-D-ribosyl)n-acceptor = nicotinamide + (ADP-D-ribosyl)n+1-acceptor + H(+).</text>
        <dbReference type="EC" id="2.4.2.30"/>
    </reaction>
</comment>
<dbReference type="GO" id="GO:0006302">
    <property type="term" value="P:double-strand break repair"/>
    <property type="evidence" value="ECO:0007669"/>
    <property type="project" value="TreeGrafter"/>
</dbReference>
<dbReference type="OrthoDB" id="5846916at2759"/>
<evidence type="ECO:0000256" key="4">
    <source>
        <dbReference type="ARBA" id="ARBA00023027"/>
    </source>
</evidence>
<feature type="domain" description="PARP1-like PADR1" evidence="8">
    <location>
        <begin position="27"/>
        <end position="80"/>
    </location>
</feature>
<dbReference type="GO" id="GO:0008270">
    <property type="term" value="F:zinc ion binding"/>
    <property type="evidence" value="ECO:0007669"/>
    <property type="project" value="InterPro"/>
</dbReference>
<evidence type="ECO:0000259" key="7">
    <source>
        <dbReference type="Pfam" id="PF08063"/>
    </source>
</evidence>
<dbReference type="InterPro" id="IPR012982">
    <property type="entry name" value="PARP1-like_PADR1_Zn_ribbon"/>
</dbReference>
<dbReference type="Proteomes" id="UP000053660">
    <property type="component" value="Unassembled WGS sequence"/>
</dbReference>
<name>A0A0B1RXK2_OESDE</name>
<dbReference type="Pfam" id="PF08063">
    <property type="entry name" value="Zn_ribbon_PADR1"/>
    <property type="match status" value="1"/>
</dbReference>
<keyword evidence="4" id="KW-0520">NAD</keyword>
<evidence type="ECO:0000256" key="6">
    <source>
        <dbReference type="SAM" id="MobiDB-lite"/>
    </source>
</evidence>
<dbReference type="InterPro" id="IPR038650">
    <property type="entry name" value="PADR1_C_dom_sf"/>
</dbReference>
<dbReference type="Pfam" id="PF21728">
    <property type="entry name" value="PADR1_N"/>
    <property type="match status" value="1"/>
</dbReference>
<evidence type="ECO:0000313" key="10">
    <source>
        <dbReference type="Proteomes" id="UP000053660"/>
    </source>
</evidence>
<organism evidence="9 10">
    <name type="scientific">Oesophagostomum dentatum</name>
    <name type="common">Nodular worm</name>
    <dbReference type="NCBI Taxonomy" id="61180"/>
    <lineage>
        <taxon>Eukaryota</taxon>
        <taxon>Metazoa</taxon>
        <taxon>Ecdysozoa</taxon>
        <taxon>Nematoda</taxon>
        <taxon>Chromadorea</taxon>
        <taxon>Rhabditida</taxon>
        <taxon>Rhabditina</taxon>
        <taxon>Rhabditomorpha</taxon>
        <taxon>Strongyloidea</taxon>
        <taxon>Strongylidae</taxon>
        <taxon>Oesophagostomum</taxon>
    </lineage>
</organism>
<feature type="region of interest" description="Disordered" evidence="6">
    <location>
        <begin position="1"/>
        <end position="23"/>
    </location>
</feature>
<dbReference type="InterPro" id="IPR050800">
    <property type="entry name" value="ARTD/PARP"/>
</dbReference>
<dbReference type="GO" id="GO:0003950">
    <property type="term" value="F:NAD+ poly-ADP-ribosyltransferase activity"/>
    <property type="evidence" value="ECO:0007669"/>
    <property type="project" value="UniProtKB-EC"/>
</dbReference>
<dbReference type="EMBL" id="KN610786">
    <property type="protein sequence ID" value="KHJ77414.1"/>
    <property type="molecule type" value="Genomic_DNA"/>
</dbReference>
<dbReference type="SUPFAM" id="SSF142921">
    <property type="entry name" value="WGR domain-like"/>
    <property type="match status" value="1"/>
</dbReference>
<protein>
    <recommendedName>
        <fullName evidence="1">NAD(+) ADP-ribosyltransferase</fullName>
        <ecNumber evidence="1">2.4.2.30</ecNumber>
    </recommendedName>
</protein>
<dbReference type="Gene3D" id="1.10.20.130">
    <property type="match status" value="1"/>
</dbReference>
<dbReference type="GO" id="GO:1990404">
    <property type="term" value="F:NAD+-protein mono-ADP-ribosyltransferase activity"/>
    <property type="evidence" value="ECO:0007669"/>
    <property type="project" value="TreeGrafter"/>
</dbReference>
<dbReference type="PANTHER" id="PTHR10459">
    <property type="entry name" value="DNA LIGASE"/>
    <property type="match status" value="1"/>
</dbReference>
<proteinExistence type="predicted"/>
<gene>
    <name evidence="9" type="ORF">OESDEN_22966</name>
</gene>
<dbReference type="InterPro" id="IPR049296">
    <property type="entry name" value="PARP1-like_PADR1_N"/>
</dbReference>
<keyword evidence="2" id="KW-0328">Glycosyltransferase</keyword>
<dbReference type="AlphaFoldDB" id="A0A0B1RXK2"/>
<dbReference type="PANTHER" id="PTHR10459:SF60">
    <property type="entry name" value="POLY [ADP-RIBOSE] POLYMERASE 2"/>
    <property type="match status" value="1"/>
</dbReference>
<keyword evidence="3" id="KW-0808">Transferase</keyword>
<dbReference type="EC" id="2.4.2.30" evidence="1"/>
<feature type="domain" description="PARP1-like PADR1" evidence="7">
    <location>
        <begin position="84"/>
        <end position="122"/>
    </location>
</feature>
<feature type="non-terminal residue" evidence="9">
    <location>
        <position position="1"/>
    </location>
</feature>
<dbReference type="Gene3D" id="2.20.25.630">
    <property type="match status" value="1"/>
</dbReference>
<dbReference type="PROSITE" id="PS52007">
    <property type="entry name" value="PADR1"/>
    <property type="match status" value="1"/>
</dbReference>
<evidence type="ECO:0000256" key="1">
    <source>
        <dbReference type="ARBA" id="ARBA00012020"/>
    </source>
</evidence>
<evidence type="ECO:0000313" key="9">
    <source>
        <dbReference type="EMBL" id="KHJ77414.1"/>
    </source>
</evidence>
<keyword evidence="10" id="KW-1185">Reference proteome</keyword>
<dbReference type="GO" id="GO:0070212">
    <property type="term" value="P:protein poly-ADP-ribosylation"/>
    <property type="evidence" value="ECO:0007669"/>
    <property type="project" value="TreeGrafter"/>
</dbReference>